<comment type="similarity">
    <text evidence="1">Belongs to the bacterial solute-binding protein 3 family.</text>
</comment>
<evidence type="ECO:0000256" key="2">
    <source>
        <dbReference type="ARBA" id="ARBA00022729"/>
    </source>
</evidence>
<proteinExistence type="inferred from homology"/>
<comment type="caution">
    <text evidence="5">The sequence shown here is derived from an EMBL/GenBank/DDBJ whole genome shotgun (WGS) entry which is preliminary data.</text>
</comment>
<dbReference type="EMBL" id="LFBU01000001">
    <property type="protein sequence ID" value="KMQ75919.1"/>
    <property type="molecule type" value="Genomic_DNA"/>
</dbReference>
<evidence type="ECO:0000313" key="5">
    <source>
        <dbReference type="EMBL" id="KMQ75919.1"/>
    </source>
</evidence>
<name>A0A0J7JDG7_9GAMM</name>
<dbReference type="SMART" id="SM00062">
    <property type="entry name" value="PBPb"/>
    <property type="match status" value="1"/>
</dbReference>
<feature type="chain" id="PRO_5005289847" evidence="3">
    <location>
        <begin position="20"/>
        <end position="256"/>
    </location>
</feature>
<dbReference type="Proteomes" id="UP000036102">
    <property type="component" value="Unassembled WGS sequence"/>
</dbReference>
<evidence type="ECO:0000256" key="3">
    <source>
        <dbReference type="SAM" id="SignalP"/>
    </source>
</evidence>
<feature type="signal peptide" evidence="3">
    <location>
        <begin position="1"/>
        <end position="19"/>
    </location>
</feature>
<dbReference type="PANTHER" id="PTHR35936:SF25">
    <property type="entry name" value="ABC TRANSPORTER SUBSTRATE-BINDING PROTEIN"/>
    <property type="match status" value="1"/>
</dbReference>
<dbReference type="InterPro" id="IPR001638">
    <property type="entry name" value="Solute-binding_3/MltF_N"/>
</dbReference>
<dbReference type="SUPFAM" id="SSF53850">
    <property type="entry name" value="Periplasmic binding protein-like II"/>
    <property type="match status" value="1"/>
</dbReference>
<sequence length="256" mass="28967">MIRLSFLFLLFFSVPVLHAEEAAGEPLRFCNSHWPPYSYGDADGQAVGGYAVDFINEIARRIERPVQLHILPWLRCLKMAEDGTADGIMLLTENDERKHFLVMSTPLIWDANLLWYRGDNPQARARLSFAELQGLRIGVVTGFNYGESFNSAVEQFNLTLDDAPSIVSNFKRLERGWIDVFLVNRMAGEYSLHDYPQLKSRLVAQQGPFEAVGFRIGLAKTGRGAGLIDQFDQAIRDMLQDGTVVRIMSSEPFDYL</sequence>
<keyword evidence="2 3" id="KW-0732">Signal</keyword>
<protein>
    <submittedName>
        <fullName evidence="5">ABC-type amino acid transport/signal transduction system, periplasmic component/domain</fullName>
    </submittedName>
</protein>
<keyword evidence="6" id="KW-1185">Reference proteome</keyword>
<dbReference type="Gene3D" id="3.40.190.10">
    <property type="entry name" value="Periplasmic binding protein-like II"/>
    <property type="match status" value="2"/>
</dbReference>
<gene>
    <name evidence="5" type="ORF">Msub_12128</name>
</gene>
<dbReference type="OrthoDB" id="5904382at2"/>
<reference evidence="5 6" key="1">
    <citation type="submission" date="2015-06" db="EMBL/GenBank/DDBJ databases">
        <title>Marinobacter subterrani, a genetically tractable neutrophilic iron-oxidizing strain isolated from the Soudan Iron Mine.</title>
        <authorList>
            <person name="Bonis B.M."/>
            <person name="Gralnick J.A."/>
        </authorList>
    </citation>
    <scope>NUCLEOTIDE SEQUENCE [LARGE SCALE GENOMIC DNA]</scope>
    <source>
        <strain evidence="5 6">JG233</strain>
    </source>
</reference>
<feature type="domain" description="Solute-binding protein family 3/N-terminal" evidence="4">
    <location>
        <begin position="26"/>
        <end position="251"/>
    </location>
</feature>
<dbReference type="Pfam" id="PF00497">
    <property type="entry name" value="SBP_bac_3"/>
    <property type="match status" value="1"/>
</dbReference>
<evidence type="ECO:0000259" key="4">
    <source>
        <dbReference type="SMART" id="SM00062"/>
    </source>
</evidence>
<dbReference type="AlphaFoldDB" id="A0A0J7JDG7"/>
<dbReference type="PATRIC" id="fig|1658765.3.peg.2133"/>
<evidence type="ECO:0000256" key="1">
    <source>
        <dbReference type="ARBA" id="ARBA00010333"/>
    </source>
</evidence>
<accession>A0A0J7JDG7</accession>
<organism evidence="5 6">
    <name type="scientific">Marinobacter subterrani</name>
    <dbReference type="NCBI Taxonomy" id="1658765"/>
    <lineage>
        <taxon>Bacteria</taxon>
        <taxon>Pseudomonadati</taxon>
        <taxon>Pseudomonadota</taxon>
        <taxon>Gammaproteobacteria</taxon>
        <taxon>Pseudomonadales</taxon>
        <taxon>Marinobacteraceae</taxon>
        <taxon>Marinobacter</taxon>
    </lineage>
</organism>
<dbReference type="PANTHER" id="PTHR35936">
    <property type="entry name" value="MEMBRANE-BOUND LYTIC MUREIN TRANSGLYCOSYLASE F"/>
    <property type="match status" value="1"/>
</dbReference>
<dbReference type="STRING" id="1658765.Msub_12128"/>
<evidence type="ECO:0000313" key="6">
    <source>
        <dbReference type="Proteomes" id="UP000036102"/>
    </source>
</evidence>
<dbReference type="RefSeq" id="WP_082146456.1">
    <property type="nucleotide sequence ID" value="NZ_LFBU01000001.1"/>
</dbReference>